<feature type="region of interest" description="Disordered" evidence="1">
    <location>
        <begin position="28"/>
        <end position="53"/>
    </location>
</feature>
<dbReference type="AlphaFoldDB" id="A0A0B7BIA2"/>
<feature type="non-terminal residue" evidence="2">
    <location>
        <position position="1"/>
    </location>
</feature>
<proteinExistence type="predicted"/>
<feature type="compositionally biased region" description="Low complexity" evidence="1">
    <location>
        <begin position="138"/>
        <end position="151"/>
    </location>
</feature>
<dbReference type="EMBL" id="HACG01045025">
    <property type="protein sequence ID" value="CEK91890.1"/>
    <property type="molecule type" value="Transcribed_RNA"/>
</dbReference>
<reference evidence="2" key="1">
    <citation type="submission" date="2014-12" db="EMBL/GenBank/DDBJ databases">
        <title>Insight into the proteome of Arion vulgaris.</title>
        <authorList>
            <person name="Aradska J."/>
            <person name="Bulat T."/>
            <person name="Smidak R."/>
            <person name="Sarate P."/>
            <person name="Gangsoo J."/>
            <person name="Sialana F."/>
            <person name="Bilban M."/>
            <person name="Lubec G."/>
        </authorList>
    </citation>
    <scope>NUCLEOTIDE SEQUENCE</scope>
    <source>
        <tissue evidence="2">Skin</tissue>
    </source>
</reference>
<gene>
    <name evidence="2" type="primary">ORF185400</name>
</gene>
<feature type="region of interest" description="Disordered" evidence="1">
    <location>
        <begin position="122"/>
        <end position="151"/>
    </location>
</feature>
<feature type="compositionally biased region" description="Polar residues" evidence="1">
    <location>
        <begin position="37"/>
        <end position="53"/>
    </location>
</feature>
<protein>
    <submittedName>
        <fullName evidence="2">Uncharacterized protein</fullName>
    </submittedName>
</protein>
<sequence>ENGTPGIACWSRPVVNVVPVGAGTSADASKMARLDAQSPNSTSQPQNAHSTNQQPLFNFHYGYYYPSMFPGGGLQYPMYPIPPVTNAAAHAGTTANSQFPKNYTSHVYTTKGYDELNQAQDFSKTGYGSAPTGGGKTSGTRTSIRTTASEL</sequence>
<accession>A0A0B7BIA2</accession>
<feature type="non-terminal residue" evidence="2">
    <location>
        <position position="151"/>
    </location>
</feature>
<evidence type="ECO:0000313" key="2">
    <source>
        <dbReference type="EMBL" id="CEK91890.1"/>
    </source>
</evidence>
<name>A0A0B7BIA2_9EUPU</name>
<organism evidence="2">
    <name type="scientific">Arion vulgaris</name>
    <dbReference type="NCBI Taxonomy" id="1028688"/>
    <lineage>
        <taxon>Eukaryota</taxon>
        <taxon>Metazoa</taxon>
        <taxon>Spiralia</taxon>
        <taxon>Lophotrochozoa</taxon>
        <taxon>Mollusca</taxon>
        <taxon>Gastropoda</taxon>
        <taxon>Heterobranchia</taxon>
        <taxon>Euthyneura</taxon>
        <taxon>Panpulmonata</taxon>
        <taxon>Eupulmonata</taxon>
        <taxon>Stylommatophora</taxon>
        <taxon>Helicina</taxon>
        <taxon>Arionoidea</taxon>
        <taxon>Arionidae</taxon>
        <taxon>Arion</taxon>
    </lineage>
</organism>
<evidence type="ECO:0000256" key="1">
    <source>
        <dbReference type="SAM" id="MobiDB-lite"/>
    </source>
</evidence>